<feature type="transmembrane region" description="Helical" evidence="6">
    <location>
        <begin position="173"/>
        <end position="191"/>
    </location>
</feature>
<keyword evidence="3 6" id="KW-0812">Transmembrane</keyword>
<feature type="transmembrane region" description="Helical" evidence="6">
    <location>
        <begin position="143"/>
        <end position="161"/>
    </location>
</feature>
<feature type="transmembrane region" description="Helical" evidence="6">
    <location>
        <begin position="20"/>
        <end position="43"/>
    </location>
</feature>
<dbReference type="SUPFAM" id="SSF103481">
    <property type="entry name" value="Multidrug resistance efflux transporter EmrE"/>
    <property type="match status" value="2"/>
</dbReference>
<dbReference type="PANTHER" id="PTHR32322">
    <property type="entry name" value="INNER MEMBRANE TRANSPORTER"/>
    <property type="match status" value="1"/>
</dbReference>
<dbReference type="PANTHER" id="PTHR32322:SF18">
    <property type="entry name" value="S-ADENOSYLMETHIONINE_S-ADENOSYLHOMOCYSTEINE TRANSPORTER"/>
    <property type="match status" value="1"/>
</dbReference>
<feature type="transmembrane region" description="Helical" evidence="6">
    <location>
        <begin position="262"/>
        <end position="280"/>
    </location>
</feature>
<dbReference type="InterPro" id="IPR050638">
    <property type="entry name" value="AA-Vitamin_Transporters"/>
</dbReference>
<dbReference type="Pfam" id="PF00892">
    <property type="entry name" value="EamA"/>
    <property type="match status" value="2"/>
</dbReference>
<sequence length="289" mass="30807">MTTLLWGGNAAFGKMAVGHVSPMVLTLSRWILALAIISAIAGPQLRRDWPLIRRNLHILLGLGAVGYTAFNGFLYSALQYTTGVNGAIEQGGIPVLIFVLNFVLFRVPVTAVQIAGFAISFFGVVLTASHGDLATLAQLNLNYGDALLLVAVLAYALYTVGLRWKPAIHWKSMMAAASLGAAIAAVPPLLYEIAQAKAIWPDHIGIGVILYTAIFPSLVSQILYIKGVEGIGANRAGLFINLVPVFGTGLSVLLNGERLEPFHFLALVLVIGGIAISEWGKPRPVETIQ</sequence>
<feature type="transmembrane region" description="Helical" evidence="6">
    <location>
        <begin position="203"/>
        <end position="224"/>
    </location>
</feature>
<accession>A0ABS4DSR0</accession>
<feature type="transmembrane region" description="Helical" evidence="6">
    <location>
        <begin position="236"/>
        <end position="256"/>
    </location>
</feature>
<evidence type="ECO:0000256" key="4">
    <source>
        <dbReference type="ARBA" id="ARBA00022989"/>
    </source>
</evidence>
<dbReference type="EMBL" id="JAGGJU010000001">
    <property type="protein sequence ID" value="MBP1848731.1"/>
    <property type="molecule type" value="Genomic_DNA"/>
</dbReference>
<evidence type="ECO:0000256" key="1">
    <source>
        <dbReference type="ARBA" id="ARBA00004651"/>
    </source>
</evidence>
<organism evidence="8 9">
    <name type="scientific">Rhizobium halophytocola</name>
    <dbReference type="NCBI Taxonomy" id="735519"/>
    <lineage>
        <taxon>Bacteria</taxon>
        <taxon>Pseudomonadati</taxon>
        <taxon>Pseudomonadota</taxon>
        <taxon>Alphaproteobacteria</taxon>
        <taxon>Hyphomicrobiales</taxon>
        <taxon>Rhizobiaceae</taxon>
        <taxon>Rhizobium/Agrobacterium group</taxon>
        <taxon>Rhizobium</taxon>
    </lineage>
</organism>
<feature type="transmembrane region" description="Helical" evidence="6">
    <location>
        <begin position="87"/>
        <end position="105"/>
    </location>
</feature>
<evidence type="ECO:0000313" key="9">
    <source>
        <dbReference type="Proteomes" id="UP000759443"/>
    </source>
</evidence>
<comment type="caution">
    <text evidence="8">The sequence shown here is derived from an EMBL/GenBank/DDBJ whole genome shotgun (WGS) entry which is preliminary data.</text>
</comment>
<feature type="transmembrane region" description="Helical" evidence="6">
    <location>
        <begin position="55"/>
        <end position="75"/>
    </location>
</feature>
<dbReference type="Proteomes" id="UP000759443">
    <property type="component" value="Unassembled WGS sequence"/>
</dbReference>
<keyword evidence="2" id="KW-1003">Cell membrane</keyword>
<dbReference type="InterPro" id="IPR000620">
    <property type="entry name" value="EamA_dom"/>
</dbReference>
<dbReference type="InterPro" id="IPR037185">
    <property type="entry name" value="EmrE-like"/>
</dbReference>
<keyword evidence="4 6" id="KW-1133">Transmembrane helix</keyword>
<name>A0ABS4DSR0_9HYPH</name>
<gene>
    <name evidence="8" type="ORF">J2Z17_000148</name>
</gene>
<feature type="transmembrane region" description="Helical" evidence="6">
    <location>
        <begin position="112"/>
        <end position="131"/>
    </location>
</feature>
<evidence type="ECO:0000256" key="5">
    <source>
        <dbReference type="ARBA" id="ARBA00023136"/>
    </source>
</evidence>
<keyword evidence="5 6" id="KW-0472">Membrane</keyword>
<evidence type="ECO:0000256" key="3">
    <source>
        <dbReference type="ARBA" id="ARBA00022692"/>
    </source>
</evidence>
<protein>
    <submittedName>
        <fullName evidence="8">Drug/metabolite transporter (DMT)-like permease</fullName>
    </submittedName>
</protein>
<evidence type="ECO:0000256" key="6">
    <source>
        <dbReference type="SAM" id="Phobius"/>
    </source>
</evidence>
<evidence type="ECO:0000313" key="8">
    <source>
        <dbReference type="EMBL" id="MBP1848731.1"/>
    </source>
</evidence>
<keyword evidence="9" id="KW-1185">Reference proteome</keyword>
<feature type="domain" description="EamA" evidence="7">
    <location>
        <begin position="143"/>
        <end position="276"/>
    </location>
</feature>
<evidence type="ECO:0000259" key="7">
    <source>
        <dbReference type="Pfam" id="PF00892"/>
    </source>
</evidence>
<feature type="domain" description="EamA" evidence="7">
    <location>
        <begin position="3"/>
        <end position="127"/>
    </location>
</feature>
<comment type="subcellular location">
    <subcellularLocation>
        <location evidence="1">Cell membrane</location>
        <topology evidence="1">Multi-pass membrane protein</topology>
    </subcellularLocation>
</comment>
<reference evidence="8 9" key="1">
    <citation type="submission" date="2021-03" db="EMBL/GenBank/DDBJ databases">
        <title>Genomic Encyclopedia of Type Strains, Phase IV (KMG-IV): sequencing the most valuable type-strain genomes for metagenomic binning, comparative biology and taxonomic classification.</title>
        <authorList>
            <person name="Goeker M."/>
        </authorList>
    </citation>
    <scope>NUCLEOTIDE SEQUENCE [LARGE SCALE GENOMIC DNA]</scope>
    <source>
        <strain evidence="8 9">DSM 21600</strain>
    </source>
</reference>
<proteinExistence type="predicted"/>
<evidence type="ECO:0000256" key="2">
    <source>
        <dbReference type="ARBA" id="ARBA00022475"/>
    </source>
</evidence>